<comment type="caution">
    <text evidence="1">The sequence shown here is derived from an EMBL/GenBank/DDBJ whole genome shotgun (WGS) entry which is preliminary data.</text>
</comment>
<dbReference type="EMBL" id="VSSQ01076239">
    <property type="protein sequence ID" value="MPN26653.1"/>
    <property type="molecule type" value="Genomic_DNA"/>
</dbReference>
<accession>A0A645GSQ3</accession>
<organism evidence="1">
    <name type="scientific">bioreactor metagenome</name>
    <dbReference type="NCBI Taxonomy" id="1076179"/>
    <lineage>
        <taxon>unclassified sequences</taxon>
        <taxon>metagenomes</taxon>
        <taxon>ecological metagenomes</taxon>
    </lineage>
</organism>
<gene>
    <name evidence="1" type="ORF">SDC9_174078</name>
</gene>
<dbReference type="AlphaFoldDB" id="A0A645GSQ3"/>
<evidence type="ECO:0000313" key="1">
    <source>
        <dbReference type="EMBL" id="MPN26653.1"/>
    </source>
</evidence>
<protein>
    <submittedName>
        <fullName evidence="1">Uncharacterized protein</fullName>
    </submittedName>
</protein>
<proteinExistence type="predicted"/>
<reference evidence="1" key="1">
    <citation type="submission" date="2019-08" db="EMBL/GenBank/DDBJ databases">
        <authorList>
            <person name="Kucharzyk K."/>
            <person name="Murdoch R.W."/>
            <person name="Higgins S."/>
            <person name="Loffler F."/>
        </authorList>
    </citation>
    <scope>NUCLEOTIDE SEQUENCE</scope>
</reference>
<sequence>MAICFASLISQKHRPDLLKIRLKMIDYLNHTYLLLEVHKLYHTFLVHFLLISPLCKNQMFHEEHFLTMKQDPFPVSTKYQKVVFFVGYHLSLLNSNNY</sequence>
<name>A0A645GSQ3_9ZZZZ</name>